<evidence type="ECO:0000256" key="10">
    <source>
        <dbReference type="ARBA" id="ARBA00066503"/>
    </source>
</evidence>
<keyword evidence="5 13" id="KW-0808">Transferase</keyword>
<evidence type="ECO:0000256" key="6">
    <source>
        <dbReference type="ARBA" id="ARBA00022691"/>
    </source>
</evidence>
<sequence>MLRTDFNFDLPAELIANFPSAERTACRMLCLDGNSGQLRDQIFRDLKQFLQPGDLLVFNDTKVIPARIYGHKDTGGKCEFLIERILTPRQALSHIKASKAPKAGTVIYVGPVAAQDAAAAAAGAESVEATAEKRYALKVLGRQGDLFHIECEEGQEILSILNDIGHIPLPPYIQRPDEELDRDRYQTVYSREPGAVAAPTAGLHFDEAQLADLKAYGVEFAFVTLHVGAGTFQPVREDDVMQHHMHSEFVQLSQEVADKVIATHQRGKRVIAVGTTAVRSLESAATAAKKRGLKAEIAAFHDDTSIFIYPSYRYQVVDALITNFHLPESTLIMLVCAFAGYKNTMQAYHHAVAERYKFFSYGDCMFITKRTEPMDLPPSAQADAADAAGAAGATRAAGAANAAGAAVGEAK</sequence>
<evidence type="ECO:0000256" key="8">
    <source>
        <dbReference type="ARBA" id="ARBA00052751"/>
    </source>
</evidence>
<dbReference type="EMBL" id="DXEV01000102">
    <property type="protein sequence ID" value="HIX56879.1"/>
    <property type="molecule type" value="Genomic_DNA"/>
</dbReference>
<evidence type="ECO:0000256" key="13">
    <source>
        <dbReference type="HAMAP-Rule" id="MF_00113"/>
    </source>
</evidence>
<evidence type="ECO:0000256" key="2">
    <source>
        <dbReference type="ARBA" id="ARBA00004691"/>
    </source>
</evidence>
<keyword evidence="4 13" id="KW-0963">Cytoplasm</keyword>
<reference evidence="14" key="1">
    <citation type="journal article" date="2021" name="PeerJ">
        <title>Extensive microbial diversity within the chicken gut microbiome revealed by metagenomics and culture.</title>
        <authorList>
            <person name="Gilroy R."/>
            <person name="Ravi A."/>
            <person name="Getino M."/>
            <person name="Pursley I."/>
            <person name="Horton D.L."/>
            <person name="Alikhan N.F."/>
            <person name="Baker D."/>
            <person name="Gharbi K."/>
            <person name="Hall N."/>
            <person name="Watson M."/>
            <person name="Adriaenssens E.M."/>
            <person name="Foster-Nyarko E."/>
            <person name="Jarju S."/>
            <person name="Secka A."/>
            <person name="Antonio M."/>
            <person name="Oren A."/>
            <person name="Chaudhuri R.R."/>
            <person name="La Ragione R."/>
            <person name="Hildebrand F."/>
            <person name="Pallen M.J."/>
        </authorList>
    </citation>
    <scope>NUCLEOTIDE SEQUENCE</scope>
    <source>
        <strain evidence="14">USASDec5-558</strain>
    </source>
</reference>
<dbReference type="Proteomes" id="UP000886829">
    <property type="component" value="Unassembled WGS sequence"/>
</dbReference>
<gene>
    <name evidence="13 14" type="primary">queA</name>
    <name evidence="14" type="ORF">H9850_05350</name>
</gene>
<dbReference type="Gene3D" id="2.40.10.240">
    <property type="entry name" value="QueA-like"/>
    <property type="match status" value="1"/>
</dbReference>
<dbReference type="SUPFAM" id="SSF111337">
    <property type="entry name" value="QueA-like"/>
    <property type="match status" value="1"/>
</dbReference>
<keyword evidence="6 13" id="KW-0949">S-adenosyl-L-methionine</keyword>
<name>A0A9D1WCV1_9GAMM</name>
<dbReference type="FunFam" id="3.40.1780.10:FF:000001">
    <property type="entry name" value="S-adenosylmethionine:tRNA ribosyltransferase-isomerase"/>
    <property type="match status" value="1"/>
</dbReference>
<dbReference type="GO" id="GO:0008616">
    <property type="term" value="P:tRNA queuosine(34) biosynthetic process"/>
    <property type="evidence" value="ECO:0007669"/>
    <property type="project" value="UniProtKB-UniRule"/>
</dbReference>
<keyword evidence="14" id="KW-0328">Glycosyltransferase</keyword>
<dbReference type="AlphaFoldDB" id="A0A9D1WCV1"/>
<comment type="subunit">
    <text evidence="3 13">Monomer.</text>
</comment>
<dbReference type="EC" id="2.4.99.17" evidence="10 13"/>
<dbReference type="NCBIfam" id="TIGR00113">
    <property type="entry name" value="queA"/>
    <property type="match status" value="1"/>
</dbReference>
<dbReference type="InterPro" id="IPR003699">
    <property type="entry name" value="QueA"/>
</dbReference>
<evidence type="ECO:0000256" key="3">
    <source>
        <dbReference type="ARBA" id="ARBA00011245"/>
    </source>
</evidence>
<dbReference type="GO" id="GO:0051075">
    <property type="term" value="F:S-adenosylmethionine:tRNA ribosyltransferase-isomerase activity"/>
    <property type="evidence" value="ECO:0007669"/>
    <property type="project" value="UniProtKB-EC"/>
</dbReference>
<organism evidence="14 15">
    <name type="scientific">Candidatus Anaerobiospirillum pullistercoris</name>
    <dbReference type="NCBI Taxonomy" id="2838452"/>
    <lineage>
        <taxon>Bacteria</taxon>
        <taxon>Pseudomonadati</taxon>
        <taxon>Pseudomonadota</taxon>
        <taxon>Gammaproteobacteria</taxon>
        <taxon>Aeromonadales</taxon>
        <taxon>Succinivibrionaceae</taxon>
        <taxon>Anaerobiospirillum</taxon>
    </lineage>
</organism>
<evidence type="ECO:0000256" key="11">
    <source>
        <dbReference type="ARBA" id="ARBA00069325"/>
    </source>
</evidence>
<comment type="catalytic activity">
    <reaction evidence="8 13">
        <text>7-aminomethyl-7-carbaguanosine(34) in tRNA + S-adenosyl-L-methionine = epoxyqueuosine(34) in tRNA + adenine + L-methionine + 2 H(+)</text>
        <dbReference type="Rhea" id="RHEA:32155"/>
        <dbReference type="Rhea" id="RHEA-COMP:10342"/>
        <dbReference type="Rhea" id="RHEA-COMP:18582"/>
        <dbReference type="ChEBI" id="CHEBI:15378"/>
        <dbReference type="ChEBI" id="CHEBI:16708"/>
        <dbReference type="ChEBI" id="CHEBI:57844"/>
        <dbReference type="ChEBI" id="CHEBI:59789"/>
        <dbReference type="ChEBI" id="CHEBI:82833"/>
        <dbReference type="ChEBI" id="CHEBI:194443"/>
        <dbReference type="EC" id="2.4.99.17"/>
    </reaction>
</comment>
<comment type="subcellular location">
    <subcellularLocation>
        <location evidence="1 13">Cytoplasm</location>
    </subcellularLocation>
</comment>
<dbReference type="InterPro" id="IPR042118">
    <property type="entry name" value="QueA_dom1"/>
</dbReference>
<keyword evidence="7 13" id="KW-0671">Queuosine biosynthesis</keyword>
<evidence type="ECO:0000256" key="5">
    <source>
        <dbReference type="ARBA" id="ARBA00022679"/>
    </source>
</evidence>
<protein>
    <recommendedName>
        <fullName evidence="11 13">S-adenosylmethionine:tRNA ribosyltransferase-isomerase</fullName>
        <ecNumber evidence="10 13">2.4.99.17</ecNumber>
    </recommendedName>
    <alternativeName>
        <fullName evidence="12 13">Queuosine biosynthesis protein QueA</fullName>
    </alternativeName>
</protein>
<dbReference type="Pfam" id="PF02547">
    <property type="entry name" value="Queuosine_synth"/>
    <property type="match status" value="1"/>
</dbReference>
<dbReference type="InterPro" id="IPR042119">
    <property type="entry name" value="QueA_dom2"/>
</dbReference>
<dbReference type="InterPro" id="IPR036100">
    <property type="entry name" value="QueA_sf"/>
</dbReference>
<proteinExistence type="inferred from homology"/>
<dbReference type="HAMAP" id="MF_00113">
    <property type="entry name" value="QueA"/>
    <property type="match status" value="1"/>
</dbReference>
<evidence type="ECO:0000256" key="4">
    <source>
        <dbReference type="ARBA" id="ARBA00022490"/>
    </source>
</evidence>
<dbReference type="PANTHER" id="PTHR30307">
    <property type="entry name" value="S-ADENOSYLMETHIONINE:TRNA RIBOSYLTRANSFERASE-ISOMERASE"/>
    <property type="match status" value="1"/>
</dbReference>
<comment type="similarity">
    <text evidence="9 13">Belongs to the QueA family.</text>
</comment>
<dbReference type="GO" id="GO:0005737">
    <property type="term" value="C:cytoplasm"/>
    <property type="evidence" value="ECO:0007669"/>
    <property type="project" value="UniProtKB-SubCell"/>
</dbReference>
<dbReference type="Gene3D" id="3.40.1780.10">
    <property type="entry name" value="QueA-like"/>
    <property type="match status" value="1"/>
</dbReference>
<comment type="function">
    <text evidence="13">Transfers and isomerizes the ribose moiety from AdoMet to the 7-aminomethyl group of 7-deazaguanine (preQ1-tRNA) to give epoxyqueuosine (oQ-tRNA).</text>
</comment>
<evidence type="ECO:0000256" key="9">
    <source>
        <dbReference type="ARBA" id="ARBA00061210"/>
    </source>
</evidence>
<comment type="caution">
    <text evidence="14">The sequence shown here is derived from an EMBL/GenBank/DDBJ whole genome shotgun (WGS) entry which is preliminary data.</text>
</comment>
<dbReference type="NCBIfam" id="NF001140">
    <property type="entry name" value="PRK00147.1"/>
    <property type="match status" value="1"/>
</dbReference>
<comment type="pathway">
    <text evidence="2 13">tRNA modification; tRNA-queuosine biosynthesis.</text>
</comment>
<reference evidence="14" key="2">
    <citation type="submission" date="2021-04" db="EMBL/GenBank/DDBJ databases">
        <authorList>
            <person name="Gilroy R."/>
        </authorList>
    </citation>
    <scope>NUCLEOTIDE SEQUENCE</scope>
    <source>
        <strain evidence="14">USASDec5-558</strain>
    </source>
</reference>
<evidence type="ECO:0000313" key="14">
    <source>
        <dbReference type="EMBL" id="HIX56879.1"/>
    </source>
</evidence>
<evidence type="ECO:0000256" key="12">
    <source>
        <dbReference type="ARBA" id="ARBA00076160"/>
    </source>
</evidence>
<evidence type="ECO:0000313" key="15">
    <source>
        <dbReference type="Proteomes" id="UP000886829"/>
    </source>
</evidence>
<evidence type="ECO:0000256" key="7">
    <source>
        <dbReference type="ARBA" id="ARBA00022785"/>
    </source>
</evidence>
<dbReference type="PANTHER" id="PTHR30307:SF0">
    <property type="entry name" value="S-ADENOSYLMETHIONINE:TRNA RIBOSYLTRANSFERASE-ISOMERASE"/>
    <property type="match status" value="1"/>
</dbReference>
<accession>A0A9D1WCV1</accession>
<evidence type="ECO:0000256" key="1">
    <source>
        <dbReference type="ARBA" id="ARBA00004496"/>
    </source>
</evidence>